<organism evidence="1">
    <name type="scientific">Panicum hallii</name>
    <dbReference type="NCBI Taxonomy" id="206008"/>
    <lineage>
        <taxon>Eukaryota</taxon>
        <taxon>Viridiplantae</taxon>
        <taxon>Streptophyta</taxon>
        <taxon>Embryophyta</taxon>
        <taxon>Tracheophyta</taxon>
        <taxon>Spermatophyta</taxon>
        <taxon>Magnoliopsida</taxon>
        <taxon>Liliopsida</taxon>
        <taxon>Poales</taxon>
        <taxon>Poaceae</taxon>
        <taxon>PACMAD clade</taxon>
        <taxon>Panicoideae</taxon>
        <taxon>Panicodae</taxon>
        <taxon>Paniceae</taxon>
        <taxon>Panicinae</taxon>
        <taxon>Panicum</taxon>
        <taxon>Panicum sect. Panicum</taxon>
    </lineage>
</organism>
<gene>
    <name evidence="1" type="ORF">PAHAL_4G337800</name>
</gene>
<dbReference type="Proteomes" id="UP000243499">
    <property type="component" value="Chromosome 4"/>
</dbReference>
<dbReference type="Gramene" id="PVH48476">
    <property type="protein sequence ID" value="PVH48476"/>
    <property type="gene ID" value="PAHAL_4G337800"/>
</dbReference>
<accession>A0A2T8JEX5</accession>
<name>A0A2T8JEX5_9POAL</name>
<evidence type="ECO:0000313" key="1">
    <source>
        <dbReference type="EMBL" id="PVH48476.1"/>
    </source>
</evidence>
<proteinExistence type="predicted"/>
<dbReference type="EMBL" id="CM008049">
    <property type="protein sequence ID" value="PVH48476.1"/>
    <property type="molecule type" value="Genomic_DNA"/>
</dbReference>
<reference evidence="1" key="1">
    <citation type="submission" date="2018-04" db="EMBL/GenBank/DDBJ databases">
        <title>WGS assembly of Panicum hallii.</title>
        <authorList>
            <person name="Lovell J."/>
            <person name="Jenkins J."/>
            <person name="Lowry D."/>
            <person name="Mamidi S."/>
            <person name="Sreedasyam A."/>
            <person name="Weng X."/>
            <person name="Barry K."/>
            <person name="Bonette J."/>
            <person name="Campitelli B."/>
            <person name="Daum C."/>
            <person name="Gordon S."/>
            <person name="Gould B."/>
            <person name="Lipzen A."/>
            <person name="Macqueen A."/>
            <person name="Palacio-Mejia J."/>
            <person name="Plott C."/>
            <person name="Shakirov E."/>
            <person name="Shu S."/>
            <person name="Yoshinaga Y."/>
            <person name="Zane M."/>
            <person name="Rokhsar D."/>
            <person name="Grimwood J."/>
            <person name="Schmutz J."/>
            <person name="Juenger T."/>
        </authorList>
    </citation>
    <scope>NUCLEOTIDE SEQUENCE [LARGE SCALE GENOMIC DNA]</scope>
    <source>
        <strain evidence="1">FIL2</strain>
    </source>
</reference>
<sequence length="183" mass="19293">MNARPTGPRRSLTALAAVAPRDADLASRPAPAAASPARGRCSPRLPPLASLLRFLAQTGIHHVDQTGSRGACLIGREFGNLRLTVESGKNRSSSAARPSAPVTEVHLLRSAIAVTRSLGFDPAPPSSASPPLELLILTSPTMFSLYLNGSILVLGRSICSAPTLDVWWLLVRVLVMGIVSFQV</sequence>
<protein>
    <submittedName>
        <fullName evidence="1">Uncharacterized protein</fullName>
    </submittedName>
</protein>
<dbReference type="AlphaFoldDB" id="A0A2T8JEX5"/>